<organism evidence="4 5">
    <name type="scientific">Lophium mytilinum</name>
    <dbReference type="NCBI Taxonomy" id="390894"/>
    <lineage>
        <taxon>Eukaryota</taxon>
        <taxon>Fungi</taxon>
        <taxon>Dikarya</taxon>
        <taxon>Ascomycota</taxon>
        <taxon>Pezizomycotina</taxon>
        <taxon>Dothideomycetes</taxon>
        <taxon>Pleosporomycetidae</taxon>
        <taxon>Mytilinidiales</taxon>
        <taxon>Mytilinidiaceae</taxon>
        <taxon>Lophium</taxon>
    </lineage>
</organism>
<dbReference type="OrthoDB" id="272703at2759"/>
<name>A0A6A6QFA4_9PEZI</name>
<protein>
    <recommendedName>
        <fullName evidence="3">RRM domain-containing protein</fullName>
    </recommendedName>
</protein>
<feature type="compositionally biased region" description="Polar residues" evidence="2">
    <location>
        <begin position="553"/>
        <end position="567"/>
    </location>
</feature>
<dbReference type="Gene3D" id="3.30.70.330">
    <property type="match status" value="1"/>
</dbReference>
<reference evidence="4" key="1">
    <citation type="journal article" date="2020" name="Stud. Mycol.">
        <title>101 Dothideomycetes genomes: a test case for predicting lifestyles and emergence of pathogens.</title>
        <authorList>
            <person name="Haridas S."/>
            <person name="Albert R."/>
            <person name="Binder M."/>
            <person name="Bloem J."/>
            <person name="Labutti K."/>
            <person name="Salamov A."/>
            <person name="Andreopoulos B."/>
            <person name="Baker S."/>
            <person name="Barry K."/>
            <person name="Bills G."/>
            <person name="Bluhm B."/>
            <person name="Cannon C."/>
            <person name="Castanera R."/>
            <person name="Culley D."/>
            <person name="Daum C."/>
            <person name="Ezra D."/>
            <person name="Gonzalez J."/>
            <person name="Henrissat B."/>
            <person name="Kuo A."/>
            <person name="Liang C."/>
            <person name="Lipzen A."/>
            <person name="Lutzoni F."/>
            <person name="Magnuson J."/>
            <person name="Mondo S."/>
            <person name="Nolan M."/>
            <person name="Ohm R."/>
            <person name="Pangilinan J."/>
            <person name="Park H.-J."/>
            <person name="Ramirez L."/>
            <person name="Alfaro M."/>
            <person name="Sun H."/>
            <person name="Tritt A."/>
            <person name="Yoshinaga Y."/>
            <person name="Zwiers L.-H."/>
            <person name="Turgeon B."/>
            <person name="Goodwin S."/>
            <person name="Spatafora J."/>
            <person name="Crous P."/>
            <person name="Grigoriev I."/>
        </authorList>
    </citation>
    <scope>NUCLEOTIDE SEQUENCE</scope>
    <source>
        <strain evidence="4">CBS 269.34</strain>
    </source>
</reference>
<gene>
    <name evidence="4" type="ORF">BU16DRAFT_565723</name>
</gene>
<dbReference type="Pfam" id="PF00076">
    <property type="entry name" value="RRM_1"/>
    <property type="match status" value="1"/>
</dbReference>
<sequence length="698" mass="78123">MAQHLANMDNRIRCGTIHTLAQKGVIHKPLLPSQELPDMHYGNQVVVMEVWGTGNMVSFLPIVNGGPGIDEVAQSGRWYLPLESPYHDPEMQSKELKYGRSSNKPWSVQWVDIRKQYRVETEFLLPYTEWKTWKRRSSTPDLVAPLFLEGRSLEVLQQYYMLVPGTLAWLPPKTSIAPDSIIFQQQTRQEFFHHPALIADFEVSTGIVSFYVISTTMGNRTVQELNAQTKTDGFFNRVSRQQYVLLQDKIKSKDHGFEVVTPGVGKGMYSGRLTKQTFVQLITKYRIEAKYLKLFRPDGDSSKKIVLDAESLNSLRAQAAIVQEHPLGTIISGEGRPLRWRDFEEGFVCYLPPVLSEPSVLHAQTKDDTINIFGLPCLVTGKVNGMVKVHVIWNNSQDPITRINCLGGYPPTSSLAIDGFGAQSHDFAPILKLKSGSPQFRSLCYVKVDKEYWVEYTNLKAWSTTPIHLAAGEVKILQDYRIQYLLYGSDMLSETMDAIRGQHPYIPGLAVSMSDEEEGNAPETVEHPGWAKQTQVTQQDTFQPPVPHKLPTHSPTPSMLSGSTQYAPLSRPPAAFEAPPAAPPTKPSSHTHCESDGTNLALTDNTNDDNASGCRIYIGSLIYKAKASDVHALITKSGFTVKRILMDWDHVAGRNPSFCFVELPTKEEADRAIGVLNGRLVLGRPIKTGSCVPRVYWR</sequence>
<keyword evidence="1" id="KW-0694">RNA-binding</keyword>
<dbReference type="Proteomes" id="UP000799750">
    <property type="component" value="Unassembled WGS sequence"/>
</dbReference>
<evidence type="ECO:0000256" key="2">
    <source>
        <dbReference type="SAM" id="MobiDB-lite"/>
    </source>
</evidence>
<dbReference type="SUPFAM" id="SSF54928">
    <property type="entry name" value="RNA-binding domain, RBD"/>
    <property type="match status" value="1"/>
</dbReference>
<proteinExistence type="predicted"/>
<dbReference type="InterPro" id="IPR035979">
    <property type="entry name" value="RBD_domain_sf"/>
</dbReference>
<dbReference type="AlphaFoldDB" id="A0A6A6QFA4"/>
<dbReference type="SMART" id="SM00360">
    <property type="entry name" value="RRM"/>
    <property type="match status" value="1"/>
</dbReference>
<keyword evidence="5" id="KW-1185">Reference proteome</keyword>
<evidence type="ECO:0000313" key="5">
    <source>
        <dbReference type="Proteomes" id="UP000799750"/>
    </source>
</evidence>
<feature type="region of interest" description="Disordered" evidence="2">
    <location>
        <begin position="531"/>
        <end position="606"/>
    </location>
</feature>
<evidence type="ECO:0000259" key="3">
    <source>
        <dbReference type="PROSITE" id="PS50102"/>
    </source>
</evidence>
<evidence type="ECO:0000256" key="1">
    <source>
        <dbReference type="PROSITE-ProRule" id="PRU00176"/>
    </source>
</evidence>
<dbReference type="PROSITE" id="PS50102">
    <property type="entry name" value="RRM"/>
    <property type="match status" value="1"/>
</dbReference>
<feature type="compositionally biased region" description="Polar residues" evidence="2">
    <location>
        <begin position="532"/>
        <end position="542"/>
    </location>
</feature>
<feature type="domain" description="RRM" evidence="3">
    <location>
        <begin position="614"/>
        <end position="693"/>
    </location>
</feature>
<dbReference type="GO" id="GO:0003723">
    <property type="term" value="F:RNA binding"/>
    <property type="evidence" value="ECO:0007669"/>
    <property type="project" value="UniProtKB-UniRule"/>
</dbReference>
<dbReference type="EMBL" id="MU004196">
    <property type="protein sequence ID" value="KAF2490789.1"/>
    <property type="molecule type" value="Genomic_DNA"/>
</dbReference>
<dbReference type="InterPro" id="IPR012677">
    <property type="entry name" value="Nucleotide-bd_a/b_plait_sf"/>
</dbReference>
<dbReference type="InterPro" id="IPR000504">
    <property type="entry name" value="RRM_dom"/>
</dbReference>
<evidence type="ECO:0000313" key="4">
    <source>
        <dbReference type="EMBL" id="KAF2490789.1"/>
    </source>
</evidence>
<accession>A0A6A6QFA4</accession>